<keyword evidence="1" id="KW-0472">Membrane</keyword>
<dbReference type="EMBL" id="LGRX02035508">
    <property type="protein sequence ID" value="KAK3234351.1"/>
    <property type="molecule type" value="Genomic_DNA"/>
</dbReference>
<name>A0AAE0EN08_9CHLO</name>
<keyword evidence="1" id="KW-0812">Transmembrane</keyword>
<gene>
    <name evidence="2" type="ORF">CYMTET_55391</name>
</gene>
<comment type="caution">
    <text evidence="2">The sequence shown here is derived from an EMBL/GenBank/DDBJ whole genome shotgun (WGS) entry which is preliminary data.</text>
</comment>
<sequence>MLGVVVGLMVVVVMGVAAYTGMVVGGAAGALDTAPWLRMGVTSFGGGQKDEREEYRERRPETAGAAVCCW</sequence>
<keyword evidence="1" id="KW-1133">Transmembrane helix</keyword>
<keyword evidence="3" id="KW-1185">Reference proteome</keyword>
<evidence type="ECO:0000313" key="3">
    <source>
        <dbReference type="Proteomes" id="UP001190700"/>
    </source>
</evidence>
<organism evidence="2 3">
    <name type="scientific">Cymbomonas tetramitiformis</name>
    <dbReference type="NCBI Taxonomy" id="36881"/>
    <lineage>
        <taxon>Eukaryota</taxon>
        <taxon>Viridiplantae</taxon>
        <taxon>Chlorophyta</taxon>
        <taxon>Pyramimonadophyceae</taxon>
        <taxon>Pyramimonadales</taxon>
        <taxon>Pyramimonadaceae</taxon>
        <taxon>Cymbomonas</taxon>
    </lineage>
</organism>
<dbReference type="Proteomes" id="UP001190700">
    <property type="component" value="Unassembled WGS sequence"/>
</dbReference>
<evidence type="ECO:0000313" key="2">
    <source>
        <dbReference type="EMBL" id="KAK3234351.1"/>
    </source>
</evidence>
<protein>
    <submittedName>
        <fullName evidence="2">Uncharacterized protein</fullName>
    </submittedName>
</protein>
<proteinExistence type="predicted"/>
<accession>A0AAE0EN08</accession>
<dbReference type="AlphaFoldDB" id="A0AAE0EN08"/>
<evidence type="ECO:0000256" key="1">
    <source>
        <dbReference type="SAM" id="Phobius"/>
    </source>
</evidence>
<feature type="transmembrane region" description="Helical" evidence="1">
    <location>
        <begin position="6"/>
        <end position="31"/>
    </location>
</feature>
<reference evidence="2 3" key="1">
    <citation type="journal article" date="2015" name="Genome Biol. Evol.">
        <title>Comparative Genomics of a Bacterivorous Green Alga Reveals Evolutionary Causalities and Consequences of Phago-Mixotrophic Mode of Nutrition.</title>
        <authorList>
            <person name="Burns J.A."/>
            <person name="Paasch A."/>
            <person name="Narechania A."/>
            <person name="Kim E."/>
        </authorList>
    </citation>
    <scope>NUCLEOTIDE SEQUENCE [LARGE SCALE GENOMIC DNA]</scope>
    <source>
        <strain evidence="2 3">PLY_AMNH</strain>
    </source>
</reference>